<dbReference type="AlphaFoldDB" id="A0A8S9S174"/>
<proteinExistence type="predicted"/>
<organism evidence="2 3">
    <name type="scientific">Brassica cretica</name>
    <name type="common">Mustard</name>
    <dbReference type="NCBI Taxonomy" id="69181"/>
    <lineage>
        <taxon>Eukaryota</taxon>
        <taxon>Viridiplantae</taxon>
        <taxon>Streptophyta</taxon>
        <taxon>Embryophyta</taxon>
        <taxon>Tracheophyta</taxon>
        <taxon>Spermatophyta</taxon>
        <taxon>Magnoliopsida</taxon>
        <taxon>eudicotyledons</taxon>
        <taxon>Gunneridae</taxon>
        <taxon>Pentapetalae</taxon>
        <taxon>rosids</taxon>
        <taxon>malvids</taxon>
        <taxon>Brassicales</taxon>
        <taxon>Brassicaceae</taxon>
        <taxon>Brassiceae</taxon>
        <taxon>Brassica</taxon>
    </lineage>
</organism>
<evidence type="ECO:0000313" key="2">
    <source>
        <dbReference type="EMBL" id="KAF3586870.1"/>
    </source>
</evidence>
<feature type="compositionally biased region" description="Polar residues" evidence="1">
    <location>
        <begin position="87"/>
        <end position="99"/>
    </location>
</feature>
<accession>A0A8S9S174</accession>
<evidence type="ECO:0000256" key="1">
    <source>
        <dbReference type="SAM" id="MobiDB-lite"/>
    </source>
</evidence>
<dbReference type="EMBL" id="QGKX02000088">
    <property type="protein sequence ID" value="KAF3586870.1"/>
    <property type="molecule type" value="Genomic_DNA"/>
</dbReference>
<dbReference type="Proteomes" id="UP000712600">
    <property type="component" value="Unassembled WGS sequence"/>
</dbReference>
<name>A0A8S9S174_BRACR</name>
<reference evidence="2" key="1">
    <citation type="submission" date="2019-12" db="EMBL/GenBank/DDBJ databases">
        <title>Genome sequencing and annotation of Brassica cretica.</title>
        <authorList>
            <person name="Studholme D.J."/>
            <person name="Sarris P."/>
        </authorList>
    </citation>
    <scope>NUCLEOTIDE SEQUENCE</scope>
    <source>
        <strain evidence="2">PFS-109/04</strain>
        <tissue evidence="2">Leaf</tissue>
    </source>
</reference>
<feature type="region of interest" description="Disordered" evidence="1">
    <location>
        <begin position="56"/>
        <end position="99"/>
    </location>
</feature>
<protein>
    <submittedName>
        <fullName evidence="2">Uncharacterized protein</fullName>
    </submittedName>
</protein>
<comment type="caution">
    <text evidence="2">The sequence shown here is derived from an EMBL/GenBank/DDBJ whole genome shotgun (WGS) entry which is preliminary data.</text>
</comment>
<gene>
    <name evidence="2" type="ORF">F2Q69_00029022</name>
</gene>
<evidence type="ECO:0000313" key="3">
    <source>
        <dbReference type="Proteomes" id="UP000712600"/>
    </source>
</evidence>
<sequence>MEGSLYRNISIFWRKGVVHGTVPRVLSNGDPGRLLAGTRRPVSCLGSGRIQFLSIFPTRTPKPRPEAGPWKPEAGTRSRSRNPDAGTGTQKLETSARSMGHQTSLSVVLRCTSARCERICSLIGDVCPGEWTKIFDPMQTRDETLPPWWGLVGVGRKLDGEAGNVCIMGDASSHTPDTCAASVAILGLSSGRTSGVRRFNKTWRPKLRILMVDSAGLACASWACKSWGTFSKFVLVPGDNLVDSWYQSRSLGHVVCGEQ</sequence>